<dbReference type="AlphaFoldDB" id="A0A1Q8RV58"/>
<dbReference type="EMBL" id="MPGH01000088">
    <property type="protein sequence ID" value="OLN88268.1"/>
    <property type="molecule type" value="Genomic_DNA"/>
</dbReference>
<evidence type="ECO:0000313" key="1">
    <source>
        <dbReference type="EMBL" id="OLN88268.1"/>
    </source>
</evidence>
<keyword evidence="2" id="KW-1185">Reference proteome</keyword>
<proteinExistence type="predicted"/>
<dbReference type="Proteomes" id="UP000186583">
    <property type="component" value="Unassembled WGS sequence"/>
</dbReference>
<comment type="caution">
    <text evidence="1">The sequence shown here is derived from an EMBL/GenBank/DDBJ whole genome shotgun (WGS) entry which is preliminary data.</text>
</comment>
<dbReference type="STRING" id="708187.A0A1Q8RV58"/>
<reference evidence="1 2" key="1">
    <citation type="submission" date="2016-11" db="EMBL/GenBank/DDBJ databases">
        <title>Draft Genome Assembly of Colletotrichum chlorophyti a pathogen of herbaceous plants.</title>
        <authorList>
            <person name="Gan P."/>
            <person name="Narusaka M."/>
            <person name="Tsushima A."/>
            <person name="Narusaka Y."/>
            <person name="Takano Y."/>
            <person name="Shirasu K."/>
        </authorList>
    </citation>
    <scope>NUCLEOTIDE SEQUENCE [LARGE SCALE GENOMIC DNA]</scope>
    <source>
        <strain evidence="1 2">NTL11</strain>
    </source>
</reference>
<evidence type="ECO:0000313" key="2">
    <source>
        <dbReference type="Proteomes" id="UP000186583"/>
    </source>
</evidence>
<sequence length="122" mass="13944">MTGVGDPLTRITVVRSSESGANLIWTLHHELKEAVQFSQHMPYRKFVNYFLNRDTRADHNFWASYLVGAGASPLFGYAFVQDPAKDDRAEYRLALPQKTRDTTLPATIASEWVQIVRRMKNS</sequence>
<name>A0A1Q8RV58_9PEZI</name>
<gene>
    <name evidence="1" type="ORF">CCHL11_00058</name>
</gene>
<protein>
    <submittedName>
        <fullName evidence="1">Uncharacterized protein</fullName>
    </submittedName>
</protein>
<accession>A0A1Q8RV58</accession>
<organism evidence="1 2">
    <name type="scientific">Colletotrichum chlorophyti</name>
    <dbReference type="NCBI Taxonomy" id="708187"/>
    <lineage>
        <taxon>Eukaryota</taxon>
        <taxon>Fungi</taxon>
        <taxon>Dikarya</taxon>
        <taxon>Ascomycota</taxon>
        <taxon>Pezizomycotina</taxon>
        <taxon>Sordariomycetes</taxon>
        <taxon>Hypocreomycetidae</taxon>
        <taxon>Glomerellales</taxon>
        <taxon>Glomerellaceae</taxon>
        <taxon>Colletotrichum</taxon>
    </lineage>
</organism>